<comment type="caution">
    <text evidence="2">The sequence shown here is derived from an EMBL/GenBank/DDBJ whole genome shotgun (WGS) entry which is preliminary data.</text>
</comment>
<gene>
    <name evidence="2" type="ORF">B0H17DRAFT_840825</name>
</gene>
<dbReference type="InterPro" id="IPR018289">
    <property type="entry name" value="MULE_transposase_dom"/>
</dbReference>
<accession>A0AAD7D531</accession>
<reference evidence="2" key="1">
    <citation type="submission" date="2023-03" db="EMBL/GenBank/DDBJ databases">
        <title>Massive genome expansion in bonnet fungi (Mycena s.s.) driven by repeated elements and novel gene families across ecological guilds.</title>
        <authorList>
            <consortium name="Lawrence Berkeley National Laboratory"/>
            <person name="Harder C.B."/>
            <person name="Miyauchi S."/>
            <person name="Viragh M."/>
            <person name="Kuo A."/>
            <person name="Thoen E."/>
            <person name="Andreopoulos B."/>
            <person name="Lu D."/>
            <person name="Skrede I."/>
            <person name="Drula E."/>
            <person name="Henrissat B."/>
            <person name="Morin E."/>
            <person name="Kohler A."/>
            <person name="Barry K."/>
            <person name="LaButti K."/>
            <person name="Morin E."/>
            <person name="Salamov A."/>
            <person name="Lipzen A."/>
            <person name="Mereny Z."/>
            <person name="Hegedus B."/>
            <person name="Baldrian P."/>
            <person name="Stursova M."/>
            <person name="Weitz H."/>
            <person name="Taylor A."/>
            <person name="Grigoriev I.V."/>
            <person name="Nagy L.G."/>
            <person name="Martin F."/>
            <person name="Kauserud H."/>
        </authorList>
    </citation>
    <scope>NUCLEOTIDE SEQUENCE</scope>
    <source>
        <strain evidence="2">CBHHK067</strain>
    </source>
</reference>
<dbReference type="EMBL" id="JARKIE010000131">
    <property type="protein sequence ID" value="KAJ7678817.1"/>
    <property type="molecule type" value="Genomic_DNA"/>
</dbReference>
<dbReference type="Proteomes" id="UP001221757">
    <property type="component" value="Unassembled WGS sequence"/>
</dbReference>
<evidence type="ECO:0000313" key="3">
    <source>
        <dbReference type="Proteomes" id="UP001221757"/>
    </source>
</evidence>
<sequence length="278" mass="31672">MDRFPCIGYLHVTADSTNETSVRLRVQHHRPHCHYVDISLNDKITKLVEQMRDQPASTIWTHVLQENPGTEATQKQIYALWSELNQEAWRLDDDQVKSAQMLLNKMHGKEIEVIPIREEDGIHCIAFGFKEVLDNWAEKNEELAMDSTWKTNAAGYELYGFVGEANGQAIPFTFLFTTNTHGTAPEGAKTRMLGDMLKFLNQRCPNLMFTLSDKEPAEITASRTEIAHAKHQLCYWHGIRYVGERLSENKPPAAYDPRQAHVVFTFIDPTWAPGVSSG</sequence>
<keyword evidence="3" id="KW-1185">Reference proteome</keyword>
<evidence type="ECO:0000259" key="1">
    <source>
        <dbReference type="Pfam" id="PF10551"/>
    </source>
</evidence>
<feature type="domain" description="MULE transposase" evidence="1">
    <location>
        <begin position="144"/>
        <end position="237"/>
    </location>
</feature>
<evidence type="ECO:0000313" key="2">
    <source>
        <dbReference type="EMBL" id="KAJ7678817.1"/>
    </source>
</evidence>
<protein>
    <recommendedName>
        <fullName evidence="1">MULE transposase domain-containing protein</fullName>
    </recommendedName>
</protein>
<dbReference type="Pfam" id="PF10551">
    <property type="entry name" value="MULE"/>
    <property type="match status" value="1"/>
</dbReference>
<proteinExistence type="predicted"/>
<feature type="non-terminal residue" evidence="2">
    <location>
        <position position="1"/>
    </location>
</feature>
<organism evidence="2 3">
    <name type="scientific">Mycena rosella</name>
    <name type="common">Pink bonnet</name>
    <name type="synonym">Agaricus rosellus</name>
    <dbReference type="NCBI Taxonomy" id="1033263"/>
    <lineage>
        <taxon>Eukaryota</taxon>
        <taxon>Fungi</taxon>
        <taxon>Dikarya</taxon>
        <taxon>Basidiomycota</taxon>
        <taxon>Agaricomycotina</taxon>
        <taxon>Agaricomycetes</taxon>
        <taxon>Agaricomycetidae</taxon>
        <taxon>Agaricales</taxon>
        <taxon>Marasmiineae</taxon>
        <taxon>Mycenaceae</taxon>
        <taxon>Mycena</taxon>
    </lineage>
</organism>
<name>A0AAD7D531_MYCRO</name>
<dbReference type="AlphaFoldDB" id="A0AAD7D531"/>